<keyword evidence="5 6" id="KW-0326">Glycosidase</keyword>
<comment type="similarity">
    <text evidence="2 6">Belongs to the glycosyl hydrolase 28 family.</text>
</comment>
<evidence type="ECO:0000256" key="7">
    <source>
        <dbReference type="SAM" id="Phobius"/>
    </source>
</evidence>
<evidence type="ECO:0000256" key="1">
    <source>
        <dbReference type="ARBA" id="ARBA00004191"/>
    </source>
</evidence>
<dbReference type="InterPro" id="IPR051801">
    <property type="entry name" value="GH28_Enzymes"/>
</dbReference>
<organism evidence="8 9">
    <name type="scientific">Trifolium subterraneum</name>
    <name type="common">Subterranean clover</name>
    <dbReference type="NCBI Taxonomy" id="3900"/>
    <lineage>
        <taxon>Eukaryota</taxon>
        <taxon>Viridiplantae</taxon>
        <taxon>Streptophyta</taxon>
        <taxon>Embryophyta</taxon>
        <taxon>Tracheophyta</taxon>
        <taxon>Spermatophyta</taxon>
        <taxon>Magnoliopsida</taxon>
        <taxon>eudicotyledons</taxon>
        <taxon>Gunneridae</taxon>
        <taxon>Pentapetalae</taxon>
        <taxon>rosids</taxon>
        <taxon>fabids</taxon>
        <taxon>Fabales</taxon>
        <taxon>Fabaceae</taxon>
        <taxon>Papilionoideae</taxon>
        <taxon>50 kb inversion clade</taxon>
        <taxon>NPAAA clade</taxon>
        <taxon>Hologalegina</taxon>
        <taxon>IRL clade</taxon>
        <taxon>Trifolieae</taxon>
        <taxon>Trifolium</taxon>
    </lineage>
</organism>
<dbReference type="AlphaFoldDB" id="A0A2Z6MI73"/>
<reference evidence="9" key="1">
    <citation type="journal article" date="2017" name="Front. Plant Sci.">
        <title>Climate Clever Clovers: New Paradigm to Reduce the Environmental Footprint of Ruminants by Breeding Low Methanogenic Forages Utilizing Haplotype Variation.</title>
        <authorList>
            <person name="Kaur P."/>
            <person name="Appels R."/>
            <person name="Bayer P.E."/>
            <person name="Keeble-Gagnere G."/>
            <person name="Wang J."/>
            <person name="Hirakawa H."/>
            <person name="Shirasawa K."/>
            <person name="Vercoe P."/>
            <person name="Stefanova K."/>
            <person name="Durmic Z."/>
            <person name="Nichols P."/>
            <person name="Revell C."/>
            <person name="Isobe S.N."/>
            <person name="Edwards D."/>
            <person name="Erskine W."/>
        </authorList>
    </citation>
    <scope>NUCLEOTIDE SEQUENCE [LARGE SCALE GENOMIC DNA]</scope>
    <source>
        <strain evidence="9">cv. Daliak</strain>
    </source>
</reference>
<feature type="transmembrane region" description="Helical" evidence="7">
    <location>
        <begin position="12"/>
        <end position="30"/>
    </location>
</feature>
<keyword evidence="7" id="KW-0812">Transmembrane</keyword>
<dbReference type="Proteomes" id="UP000242715">
    <property type="component" value="Unassembled WGS sequence"/>
</dbReference>
<keyword evidence="3" id="KW-0134">Cell wall</keyword>
<evidence type="ECO:0000256" key="3">
    <source>
        <dbReference type="ARBA" id="ARBA00022512"/>
    </source>
</evidence>
<evidence type="ECO:0000313" key="9">
    <source>
        <dbReference type="Proteomes" id="UP000242715"/>
    </source>
</evidence>
<comment type="subcellular location">
    <subcellularLocation>
        <location evidence="1">Secreted</location>
        <location evidence="1">Cell wall</location>
    </subcellularLocation>
</comment>
<keyword evidence="3" id="KW-0964">Secreted</keyword>
<dbReference type="Pfam" id="PF00295">
    <property type="entry name" value="Glyco_hydro_28"/>
    <property type="match status" value="1"/>
</dbReference>
<dbReference type="InterPro" id="IPR000743">
    <property type="entry name" value="Glyco_hydro_28"/>
</dbReference>
<keyword evidence="7" id="KW-0472">Membrane</keyword>
<gene>
    <name evidence="8" type="ORF">TSUD_43990</name>
</gene>
<evidence type="ECO:0000256" key="5">
    <source>
        <dbReference type="ARBA" id="ARBA00023295"/>
    </source>
</evidence>
<dbReference type="SUPFAM" id="SSF51126">
    <property type="entry name" value="Pectin lyase-like"/>
    <property type="match status" value="1"/>
</dbReference>
<dbReference type="PANTHER" id="PTHR31339">
    <property type="entry name" value="PECTIN LYASE-RELATED"/>
    <property type="match status" value="1"/>
</dbReference>
<dbReference type="EMBL" id="DF973489">
    <property type="protein sequence ID" value="GAU32356.1"/>
    <property type="molecule type" value="Genomic_DNA"/>
</dbReference>
<evidence type="ECO:0000256" key="2">
    <source>
        <dbReference type="ARBA" id="ARBA00008834"/>
    </source>
</evidence>
<sequence>MSHQNIKSPRFQNFYIIGVISAFFIFGSLVECRVPSSSKLNNFDYTAINCRKHSAILTDFGAVGDGKTLNTKAFNSAITKLSQYSNDGGALLIVPPGKWLTGSFNLTSHFTLFLQKDAVILGSQDESEWPQLPVLPSYGRGRDAAGGRFSSLIFGTHLTDVIITGNNGTIDGQGSYWWDKLKKDELNLTRPYLIEIMYSDQIQISNLTLINSPSWNVHPIYSSDIIINGLTILAPVDSPNTDGINPDSCTNVRIEDNYIVSGDDCIAIKSGWDQYGIKFGKPSQKIIIRRLTCISPDSAMIALGSEMSGGIQDVRVEDLTAINTESAVRIKSAVGRGGFVKDIFVKGLNLNTMKYVFWMTGSYGQHPDNGFDPKALPNVTGINYSDIMAKNVTIAGQLEGISNDPYTGICMSNVAIEMSNVEKVEKVPKKKLPWNCTDISGVISNVVPQPCELLPEKEKLECPYPSDKLAIESVNFKTCSYKS</sequence>
<evidence type="ECO:0000256" key="6">
    <source>
        <dbReference type="RuleBase" id="RU361169"/>
    </source>
</evidence>
<dbReference type="GO" id="GO:0005975">
    <property type="term" value="P:carbohydrate metabolic process"/>
    <property type="evidence" value="ECO:0007669"/>
    <property type="project" value="InterPro"/>
</dbReference>
<keyword evidence="9" id="KW-1185">Reference proteome</keyword>
<dbReference type="GO" id="GO:0004650">
    <property type="term" value="F:polygalacturonase activity"/>
    <property type="evidence" value="ECO:0007669"/>
    <property type="project" value="InterPro"/>
</dbReference>
<accession>A0A2Z6MI73</accession>
<keyword evidence="7" id="KW-1133">Transmembrane helix</keyword>
<dbReference type="InterPro" id="IPR011050">
    <property type="entry name" value="Pectin_lyase_fold/virulence"/>
</dbReference>
<dbReference type="InterPro" id="IPR006626">
    <property type="entry name" value="PbH1"/>
</dbReference>
<dbReference type="Gene3D" id="2.160.20.10">
    <property type="entry name" value="Single-stranded right-handed beta-helix, Pectin lyase-like"/>
    <property type="match status" value="1"/>
</dbReference>
<evidence type="ECO:0000256" key="4">
    <source>
        <dbReference type="ARBA" id="ARBA00022801"/>
    </source>
</evidence>
<dbReference type="SMART" id="SM00710">
    <property type="entry name" value="PbH1"/>
    <property type="match status" value="3"/>
</dbReference>
<keyword evidence="4 6" id="KW-0378">Hydrolase</keyword>
<dbReference type="InterPro" id="IPR012334">
    <property type="entry name" value="Pectin_lyas_fold"/>
</dbReference>
<dbReference type="OrthoDB" id="187139at2759"/>
<name>A0A2Z6MI73_TRISU</name>
<evidence type="ECO:0000313" key="8">
    <source>
        <dbReference type="EMBL" id="GAU32356.1"/>
    </source>
</evidence>
<protein>
    <submittedName>
        <fullName evidence="8">Uncharacterized protein</fullName>
    </submittedName>
</protein>
<dbReference type="PANTHER" id="PTHR31339:SF12">
    <property type="entry name" value="ENDO-POLYGALACTURONASE-LIKE PROTEIN"/>
    <property type="match status" value="1"/>
</dbReference>
<proteinExistence type="inferred from homology"/>